<dbReference type="GO" id="GO:0007346">
    <property type="term" value="P:regulation of mitotic cell cycle"/>
    <property type="evidence" value="ECO:0007669"/>
    <property type="project" value="InterPro"/>
</dbReference>
<evidence type="ECO:0000313" key="2">
    <source>
        <dbReference type="EMBL" id="KAK9293052.1"/>
    </source>
</evidence>
<evidence type="ECO:0000313" key="3">
    <source>
        <dbReference type="Proteomes" id="UP001415857"/>
    </source>
</evidence>
<dbReference type="EMBL" id="JBBPBK010000001">
    <property type="protein sequence ID" value="KAK9293052.1"/>
    <property type="molecule type" value="Genomic_DNA"/>
</dbReference>
<accession>A0AAP0SA18</accession>
<sequence length="253" mass="27553">MATQMGSRIQDQNLNVHYKGSSVGGKTNVSKAQKKGGLGGRKPLSELSNSANPSANLASKKNTSMNFTYNNEEIGASKSTYSVGGKKTISKAPEKAQTACRKPLGDISNSGKPCLHQASKKNHNNNLNAVVEDQLYPSAIAEEQFLHNHQECIKAHRKAVDIDYFLKTIGLDNDSSMLSSLPVIPMLRKLKPKSPSRYLELDDEMAELPVEDQSPPCRKTELLGEYKSSPPCKTPKSPSYTSTGRTTIILISC</sequence>
<reference evidence="2 3" key="1">
    <citation type="journal article" date="2024" name="Plant J.">
        <title>Genome sequences and population genomics reveal climatic adaptation and genomic divergence between two closely related sweetgum species.</title>
        <authorList>
            <person name="Xu W.Q."/>
            <person name="Ren C.Q."/>
            <person name="Zhang X.Y."/>
            <person name="Comes H.P."/>
            <person name="Liu X.H."/>
            <person name="Li Y.G."/>
            <person name="Kettle C.J."/>
            <person name="Jalonen R."/>
            <person name="Gaisberger H."/>
            <person name="Ma Y.Z."/>
            <person name="Qiu Y.X."/>
        </authorList>
    </citation>
    <scope>NUCLEOTIDE SEQUENCE [LARGE SCALE GENOMIC DNA]</scope>
    <source>
        <strain evidence="2">Hangzhou</strain>
    </source>
</reference>
<feature type="compositionally biased region" description="Polar residues" evidence="1">
    <location>
        <begin position="1"/>
        <end position="15"/>
    </location>
</feature>
<dbReference type="InterPro" id="IPR039326">
    <property type="entry name" value="Patronus"/>
</dbReference>
<name>A0AAP0SA18_LIQFO</name>
<organism evidence="2 3">
    <name type="scientific">Liquidambar formosana</name>
    <name type="common">Formosan gum</name>
    <dbReference type="NCBI Taxonomy" id="63359"/>
    <lineage>
        <taxon>Eukaryota</taxon>
        <taxon>Viridiplantae</taxon>
        <taxon>Streptophyta</taxon>
        <taxon>Embryophyta</taxon>
        <taxon>Tracheophyta</taxon>
        <taxon>Spermatophyta</taxon>
        <taxon>Magnoliopsida</taxon>
        <taxon>eudicotyledons</taxon>
        <taxon>Gunneridae</taxon>
        <taxon>Pentapetalae</taxon>
        <taxon>Saxifragales</taxon>
        <taxon>Altingiaceae</taxon>
        <taxon>Liquidambar</taxon>
    </lineage>
</organism>
<comment type="caution">
    <text evidence="2">The sequence shown here is derived from an EMBL/GenBank/DDBJ whole genome shotgun (WGS) entry which is preliminary data.</text>
</comment>
<feature type="region of interest" description="Disordered" evidence="1">
    <location>
        <begin position="211"/>
        <end position="242"/>
    </location>
</feature>
<keyword evidence="3" id="KW-1185">Reference proteome</keyword>
<dbReference type="AlphaFoldDB" id="A0AAP0SA18"/>
<feature type="region of interest" description="Disordered" evidence="1">
    <location>
        <begin position="1"/>
        <end position="59"/>
    </location>
</feature>
<dbReference type="PANTHER" id="PTHR35125">
    <property type="entry name" value="NEURON NAVIGATOR 1-LIKE-RELATED"/>
    <property type="match status" value="1"/>
</dbReference>
<gene>
    <name evidence="2" type="ORF">L1049_021036</name>
</gene>
<dbReference type="PANTHER" id="PTHR35125:SF2">
    <property type="entry name" value="PROTEIN PATRONUS 2-LIKE"/>
    <property type="match status" value="1"/>
</dbReference>
<feature type="compositionally biased region" description="Low complexity" evidence="1">
    <location>
        <begin position="226"/>
        <end position="242"/>
    </location>
</feature>
<feature type="compositionally biased region" description="Low complexity" evidence="1">
    <location>
        <begin position="45"/>
        <end position="59"/>
    </location>
</feature>
<dbReference type="Proteomes" id="UP001415857">
    <property type="component" value="Unassembled WGS sequence"/>
</dbReference>
<proteinExistence type="predicted"/>
<evidence type="ECO:0000256" key="1">
    <source>
        <dbReference type="SAM" id="MobiDB-lite"/>
    </source>
</evidence>
<protein>
    <submittedName>
        <fullName evidence="2">Uncharacterized protein</fullName>
    </submittedName>
</protein>